<evidence type="ECO:0000256" key="2">
    <source>
        <dbReference type="ARBA" id="ARBA00023015"/>
    </source>
</evidence>
<dbReference type="Proteomes" id="UP000249590">
    <property type="component" value="Unassembled WGS sequence"/>
</dbReference>
<dbReference type="EMBL" id="QHHQ01000005">
    <property type="protein sequence ID" value="RAH99152.1"/>
    <property type="molecule type" value="Genomic_DNA"/>
</dbReference>
<dbReference type="OrthoDB" id="9815174at2"/>
<keyword evidence="4" id="KW-0804">Transcription</keyword>
<dbReference type="InterPro" id="IPR050950">
    <property type="entry name" value="HTH-type_LysR_regulators"/>
</dbReference>
<dbReference type="FunFam" id="1.10.10.10:FF:000001">
    <property type="entry name" value="LysR family transcriptional regulator"/>
    <property type="match status" value="1"/>
</dbReference>
<dbReference type="InterPro" id="IPR005119">
    <property type="entry name" value="LysR_subst-bd"/>
</dbReference>
<dbReference type="PANTHER" id="PTHR30419">
    <property type="entry name" value="HTH-TYPE TRANSCRIPTIONAL REGULATOR YBHD"/>
    <property type="match status" value="1"/>
</dbReference>
<accession>A0A8B2NPN7</accession>
<sequence length="309" mass="33432">MEPITAINFKLTEMATFVAVAELQSFRAAADRLNVAQSTVSVRIRHLEEALGITLLQRSTRHVVLTSGGTRLLAAARVTLGELEQLATQLRDEGLLREGRVTAAALPSIAATVIPALLLRFGERHPSIEVSVADMVADRCEALLLAGDADLALSSPPQPNRGLKFRPLFRDECLVVVPLDDTLAARSSLRLEELTERPVLAPIRGSGFRADIDAAFAANGLTLNPAREAHNLSTLMAYAENGVGVSFVPATFAKKLDLARCRTVRIAPKPYFRTLGIVTRVNRPISPAAEAFIRFVEARLAAPAQETDR</sequence>
<organism evidence="6 7">
    <name type="scientific">Acuticoccus sediminis</name>
    <dbReference type="NCBI Taxonomy" id="2184697"/>
    <lineage>
        <taxon>Bacteria</taxon>
        <taxon>Pseudomonadati</taxon>
        <taxon>Pseudomonadota</taxon>
        <taxon>Alphaproteobacteria</taxon>
        <taxon>Hyphomicrobiales</taxon>
        <taxon>Amorphaceae</taxon>
        <taxon>Acuticoccus</taxon>
    </lineage>
</organism>
<dbReference type="Pfam" id="PF03466">
    <property type="entry name" value="LysR_substrate"/>
    <property type="match status" value="1"/>
</dbReference>
<feature type="domain" description="HTH lysR-type" evidence="5">
    <location>
        <begin position="9"/>
        <end position="66"/>
    </location>
</feature>
<evidence type="ECO:0000313" key="7">
    <source>
        <dbReference type="Proteomes" id="UP000249590"/>
    </source>
</evidence>
<evidence type="ECO:0000313" key="6">
    <source>
        <dbReference type="EMBL" id="RAH99152.1"/>
    </source>
</evidence>
<comment type="caution">
    <text evidence="6">The sequence shown here is derived from an EMBL/GenBank/DDBJ whole genome shotgun (WGS) entry which is preliminary data.</text>
</comment>
<keyword evidence="3" id="KW-0238">DNA-binding</keyword>
<dbReference type="Pfam" id="PF00126">
    <property type="entry name" value="HTH_1"/>
    <property type="match status" value="1"/>
</dbReference>
<evidence type="ECO:0000256" key="3">
    <source>
        <dbReference type="ARBA" id="ARBA00023125"/>
    </source>
</evidence>
<dbReference type="InterPro" id="IPR000847">
    <property type="entry name" value="LysR_HTH_N"/>
</dbReference>
<protein>
    <recommendedName>
        <fullName evidence="5">HTH lysR-type domain-containing protein</fullName>
    </recommendedName>
</protein>
<comment type="similarity">
    <text evidence="1">Belongs to the LysR transcriptional regulatory family.</text>
</comment>
<dbReference type="CDD" id="cd08440">
    <property type="entry name" value="PBP2_LTTR_like_4"/>
    <property type="match status" value="1"/>
</dbReference>
<keyword evidence="7" id="KW-1185">Reference proteome</keyword>
<dbReference type="InterPro" id="IPR036390">
    <property type="entry name" value="WH_DNA-bd_sf"/>
</dbReference>
<evidence type="ECO:0000256" key="1">
    <source>
        <dbReference type="ARBA" id="ARBA00009437"/>
    </source>
</evidence>
<dbReference type="GO" id="GO:0003700">
    <property type="term" value="F:DNA-binding transcription factor activity"/>
    <property type="evidence" value="ECO:0007669"/>
    <property type="project" value="InterPro"/>
</dbReference>
<dbReference type="Gene3D" id="1.10.10.10">
    <property type="entry name" value="Winged helix-like DNA-binding domain superfamily/Winged helix DNA-binding domain"/>
    <property type="match status" value="1"/>
</dbReference>
<dbReference type="SUPFAM" id="SSF46785">
    <property type="entry name" value="Winged helix' DNA-binding domain"/>
    <property type="match status" value="1"/>
</dbReference>
<evidence type="ECO:0000259" key="5">
    <source>
        <dbReference type="PROSITE" id="PS50931"/>
    </source>
</evidence>
<proteinExistence type="inferred from homology"/>
<dbReference type="AlphaFoldDB" id="A0A8B2NPN7"/>
<dbReference type="SUPFAM" id="SSF53850">
    <property type="entry name" value="Periplasmic binding protein-like II"/>
    <property type="match status" value="1"/>
</dbReference>
<dbReference type="RefSeq" id="WP_111349191.1">
    <property type="nucleotide sequence ID" value="NZ_JAIWKD010000006.1"/>
</dbReference>
<name>A0A8B2NPN7_9HYPH</name>
<dbReference type="Gene3D" id="3.40.190.290">
    <property type="match status" value="1"/>
</dbReference>
<reference evidence="6 7" key="1">
    <citation type="submission" date="2018-05" db="EMBL/GenBank/DDBJ databases">
        <title>Acuticoccus sediminis sp. nov., isolated from deep-sea sediment of Indian Ocean.</title>
        <authorList>
            <person name="Liu X."/>
            <person name="Lai Q."/>
            <person name="Du Y."/>
            <person name="Sun F."/>
            <person name="Zhang X."/>
            <person name="Wang S."/>
            <person name="Shao Z."/>
        </authorList>
    </citation>
    <scope>NUCLEOTIDE SEQUENCE [LARGE SCALE GENOMIC DNA]</scope>
    <source>
        <strain evidence="6 7">PTG4-2</strain>
    </source>
</reference>
<dbReference type="InterPro" id="IPR036388">
    <property type="entry name" value="WH-like_DNA-bd_sf"/>
</dbReference>
<dbReference type="GO" id="GO:0005829">
    <property type="term" value="C:cytosol"/>
    <property type="evidence" value="ECO:0007669"/>
    <property type="project" value="TreeGrafter"/>
</dbReference>
<keyword evidence="2" id="KW-0805">Transcription regulation</keyword>
<dbReference type="GO" id="GO:0003677">
    <property type="term" value="F:DNA binding"/>
    <property type="evidence" value="ECO:0007669"/>
    <property type="project" value="UniProtKB-KW"/>
</dbReference>
<evidence type="ECO:0000256" key="4">
    <source>
        <dbReference type="ARBA" id="ARBA00023163"/>
    </source>
</evidence>
<gene>
    <name evidence="6" type="ORF">DLJ53_21630</name>
</gene>
<dbReference type="PROSITE" id="PS50931">
    <property type="entry name" value="HTH_LYSR"/>
    <property type="match status" value="1"/>
</dbReference>
<dbReference type="PRINTS" id="PR00039">
    <property type="entry name" value="HTHLYSR"/>
</dbReference>